<dbReference type="GO" id="GO:0005886">
    <property type="term" value="C:plasma membrane"/>
    <property type="evidence" value="ECO:0007669"/>
    <property type="project" value="TreeGrafter"/>
</dbReference>
<dbReference type="GO" id="GO:0009401">
    <property type="term" value="P:phosphoenolpyruvate-dependent sugar phosphotransferase system"/>
    <property type="evidence" value="ECO:0007669"/>
    <property type="project" value="UniProtKB-KW"/>
</dbReference>
<evidence type="ECO:0000256" key="1">
    <source>
        <dbReference type="ARBA" id="ARBA00002434"/>
    </source>
</evidence>
<sequence>MNTVNGSDVRRLVIACDAGMGSSALLKSQLAQTLAPYGVQVEHAPVDRVPAGADLVLCHELLAARARAGAPEAVVKTFSQFLGDPVFTEIVEAVKSGGRIAG</sequence>
<dbReference type="AlphaFoldDB" id="A0A7W9YHQ3"/>
<evidence type="ECO:0000259" key="8">
    <source>
        <dbReference type="Pfam" id="PF02302"/>
    </source>
</evidence>
<comment type="caution">
    <text evidence="9">The sequence shown here is derived from an EMBL/GenBank/DDBJ whole genome shotgun (WGS) entry which is preliminary data.</text>
</comment>
<dbReference type="PANTHER" id="PTHR30181">
    <property type="entry name" value="MANNITOL PERMEASE IIC COMPONENT"/>
    <property type="match status" value="1"/>
</dbReference>
<dbReference type="Proteomes" id="UP000546642">
    <property type="component" value="Unassembled WGS sequence"/>
</dbReference>
<reference evidence="9 10" key="1">
    <citation type="submission" date="2020-08" db="EMBL/GenBank/DDBJ databases">
        <title>Sequencing the genomes of 1000 actinobacteria strains.</title>
        <authorList>
            <person name="Klenk H.-P."/>
        </authorList>
    </citation>
    <scope>NUCLEOTIDE SEQUENCE [LARGE SCALE GENOMIC DNA]</scope>
    <source>
        <strain evidence="9 10">DSM 46659</strain>
    </source>
</reference>
<keyword evidence="5" id="KW-0808">Transferase</keyword>
<comment type="function">
    <text evidence="1">The phosphoenolpyruvate-dependent sugar phosphotransferase system (sugar PTS), a major carbohydrate active transport system, catalyzes the phosphorylation of incoming sugar substrates concomitantly with their translocation across the cell membrane. The enzyme II CmtAB PTS system is involved in D-mannitol transport.</text>
</comment>
<keyword evidence="2" id="KW-0813">Transport</keyword>
<keyword evidence="7" id="KW-0418">Kinase</keyword>
<evidence type="ECO:0000313" key="10">
    <source>
        <dbReference type="Proteomes" id="UP000546642"/>
    </source>
</evidence>
<evidence type="ECO:0000313" key="9">
    <source>
        <dbReference type="EMBL" id="MBB6171706.1"/>
    </source>
</evidence>
<keyword evidence="10" id="KW-1185">Reference proteome</keyword>
<keyword evidence="4" id="KW-0762">Sugar transport</keyword>
<dbReference type="InterPro" id="IPR003501">
    <property type="entry name" value="PTS_EIIB_2/3"/>
</dbReference>
<organism evidence="9 10">
    <name type="scientific">Nocardiopsis mwathae</name>
    <dbReference type="NCBI Taxonomy" id="1472723"/>
    <lineage>
        <taxon>Bacteria</taxon>
        <taxon>Bacillati</taxon>
        <taxon>Actinomycetota</taxon>
        <taxon>Actinomycetes</taxon>
        <taxon>Streptosporangiales</taxon>
        <taxon>Nocardiopsidaceae</taxon>
        <taxon>Nocardiopsis</taxon>
    </lineage>
</organism>
<name>A0A7W9YHQ3_9ACTN</name>
<dbReference type="GO" id="GO:0016301">
    <property type="term" value="F:kinase activity"/>
    <property type="evidence" value="ECO:0007669"/>
    <property type="project" value="UniProtKB-KW"/>
</dbReference>
<dbReference type="EMBL" id="JACHDS010000001">
    <property type="protein sequence ID" value="MBB6171706.1"/>
    <property type="molecule type" value="Genomic_DNA"/>
</dbReference>
<dbReference type="GO" id="GO:0008982">
    <property type="term" value="F:protein-N(PI)-phosphohistidine-sugar phosphotransferase activity"/>
    <property type="evidence" value="ECO:0007669"/>
    <property type="project" value="InterPro"/>
</dbReference>
<dbReference type="InterPro" id="IPR036095">
    <property type="entry name" value="PTS_EIIB-like_sf"/>
</dbReference>
<dbReference type="GO" id="GO:0090563">
    <property type="term" value="F:protein-phosphocysteine-sugar phosphotransferase activity"/>
    <property type="evidence" value="ECO:0007669"/>
    <property type="project" value="TreeGrafter"/>
</dbReference>
<dbReference type="Gene3D" id="3.40.50.2300">
    <property type="match status" value="1"/>
</dbReference>
<feature type="domain" description="Phosphotransferase system EIIB component type 2/3" evidence="8">
    <location>
        <begin position="12"/>
        <end position="82"/>
    </location>
</feature>
<proteinExistence type="predicted"/>
<keyword evidence="3" id="KW-0597">Phosphoprotein</keyword>
<evidence type="ECO:0000256" key="4">
    <source>
        <dbReference type="ARBA" id="ARBA00022597"/>
    </source>
</evidence>
<evidence type="ECO:0000256" key="3">
    <source>
        <dbReference type="ARBA" id="ARBA00022553"/>
    </source>
</evidence>
<evidence type="ECO:0000256" key="5">
    <source>
        <dbReference type="ARBA" id="ARBA00022679"/>
    </source>
</evidence>
<dbReference type="Pfam" id="PF02302">
    <property type="entry name" value="PTS_IIB"/>
    <property type="match status" value="1"/>
</dbReference>
<dbReference type="SUPFAM" id="SSF52794">
    <property type="entry name" value="PTS system IIB component-like"/>
    <property type="match status" value="1"/>
</dbReference>
<evidence type="ECO:0000256" key="2">
    <source>
        <dbReference type="ARBA" id="ARBA00022448"/>
    </source>
</evidence>
<evidence type="ECO:0000256" key="6">
    <source>
        <dbReference type="ARBA" id="ARBA00022683"/>
    </source>
</evidence>
<dbReference type="PANTHER" id="PTHR30181:SF3">
    <property type="entry name" value="MULTIPHOSPHORYL TRANSFER PROTEIN"/>
    <property type="match status" value="1"/>
</dbReference>
<evidence type="ECO:0000256" key="7">
    <source>
        <dbReference type="ARBA" id="ARBA00022777"/>
    </source>
</evidence>
<keyword evidence="6" id="KW-0598">Phosphotransferase system</keyword>
<dbReference type="RefSeq" id="WP_184074934.1">
    <property type="nucleotide sequence ID" value="NZ_JACHDS010000001.1"/>
</dbReference>
<protein>
    <submittedName>
        <fullName evidence="9">PTS system mannitol-specific IIB component</fullName>
    </submittedName>
</protein>
<dbReference type="InterPro" id="IPR050893">
    <property type="entry name" value="Sugar_PTS"/>
</dbReference>
<accession>A0A7W9YHQ3</accession>
<gene>
    <name evidence="9" type="ORF">HNR23_001766</name>
</gene>